<dbReference type="PANTHER" id="PTHR43280:SF32">
    <property type="entry name" value="TRANSCRIPTIONAL REGULATORY PROTEIN"/>
    <property type="match status" value="1"/>
</dbReference>
<dbReference type="EMBL" id="LVWE01000067">
    <property type="protein sequence ID" value="OAD41555.1"/>
    <property type="molecule type" value="Genomic_DNA"/>
</dbReference>
<dbReference type="STRING" id="1333662.LPB303_15325"/>
<dbReference type="OrthoDB" id="2666928at2"/>
<evidence type="ECO:0000313" key="6">
    <source>
        <dbReference type="Proteomes" id="UP000076923"/>
    </source>
</evidence>
<organism evidence="5 6">
    <name type="scientific">Polaribacter atrinae</name>
    <dbReference type="NCBI Taxonomy" id="1333662"/>
    <lineage>
        <taxon>Bacteria</taxon>
        <taxon>Pseudomonadati</taxon>
        <taxon>Bacteroidota</taxon>
        <taxon>Flavobacteriia</taxon>
        <taxon>Flavobacteriales</taxon>
        <taxon>Flavobacteriaceae</taxon>
    </lineage>
</organism>
<evidence type="ECO:0000256" key="2">
    <source>
        <dbReference type="ARBA" id="ARBA00023125"/>
    </source>
</evidence>
<dbReference type="PANTHER" id="PTHR43280">
    <property type="entry name" value="ARAC-FAMILY TRANSCRIPTIONAL REGULATOR"/>
    <property type="match status" value="1"/>
</dbReference>
<dbReference type="PROSITE" id="PS01124">
    <property type="entry name" value="HTH_ARAC_FAMILY_2"/>
    <property type="match status" value="1"/>
</dbReference>
<keyword evidence="2" id="KW-0238">DNA-binding</keyword>
<evidence type="ECO:0000259" key="4">
    <source>
        <dbReference type="PROSITE" id="PS01124"/>
    </source>
</evidence>
<accession>A0A176T1Z4</accession>
<dbReference type="Gene3D" id="1.10.10.60">
    <property type="entry name" value="Homeodomain-like"/>
    <property type="match status" value="1"/>
</dbReference>
<sequence>MNNQLQIITEKNLLNHIGLGKSYPSTKTSIFVVKKGTITFVKAFETVTLKENNIYFSFPNVFFELIAISPDIEINIIALDVELFSKLSFEFNRLDVYQFLLSNYSNQFEIPETIVSELWKLSEVLQLNLIKSKSKFNTTILLNLLSVVVYTALDAINTYHDFTTKGVMTRKQELVFDFLNLLSKHYKKEREVSFYAQKLKVTTRHLSVTIKKITGKTANQVIHQYIIAESKVLLASSNKMISEIAFELNFNDPYYFSNFFKKHTGLNPTEFKAKNKKDYIYTSI</sequence>
<keyword evidence="1" id="KW-0805">Transcription regulation</keyword>
<dbReference type="SUPFAM" id="SSF46689">
    <property type="entry name" value="Homeodomain-like"/>
    <property type="match status" value="1"/>
</dbReference>
<keyword evidence="3" id="KW-0804">Transcription</keyword>
<dbReference type="PRINTS" id="PR00032">
    <property type="entry name" value="HTHARAC"/>
</dbReference>
<evidence type="ECO:0000256" key="1">
    <source>
        <dbReference type="ARBA" id="ARBA00023015"/>
    </source>
</evidence>
<comment type="caution">
    <text evidence="5">The sequence shown here is derived from an EMBL/GenBank/DDBJ whole genome shotgun (WGS) entry which is preliminary data.</text>
</comment>
<dbReference type="SMART" id="SM00342">
    <property type="entry name" value="HTH_ARAC"/>
    <property type="match status" value="1"/>
</dbReference>
<dbReference type="GO" id="GO:0043565">
    <property type="term" value="F:sequence-specific DNA binding"/>
    <property type="evidence" value="ECO:0007669"/>
    <property type="project" value="InterPro"/>
</dbReference>
<dbReference type="InterPro" id="IPR020449">
    <property type="entry name" value="Tscrpt_reg_AraC-type_HTH"/>
</dbReference>
<dbReference type="RefSeq" id="WP_068452162.1">
    <property type="nucleotide sequence ID" value="NZ_CANKUV010000031.1"/>
</dbReference>
<dbReference type="Pfam" id="PF12833">
    <property type="entry name" value="HTH_18"/>
    <property type="match status" value="1"/>
</dbReference>
<feature type="domain" description="HTH araC/xylS-type" evidence="4">
    <location>
        <begin position="176"/>
        <end position="274"/>
    </location>
</feature>
<dbReference type="AlphaFoldDB" id="A0A176T1Z4"/>
<dbReference type="Proteomes" id="UP000076923">
    <property type="component" value="Unassembled WGS sequence"/>
</dbReference>
<gene>
    <name evidence="5" type="ORF">LPB303_15325</name>
</gene>
<dbReference type="GO" id="GO:0003700">
    <property type="term" value="F:DNA-binding transcription factor activity"/>
    <property type="evidence" value="ECO:0007669"/>
    <property type="project" value="InterPro"/>
</dbReference>
<evidence type="ECO:0000313" key="5">
    <source>
        <dbReference type="EMBL" id="OAD41555.1"/>
    </source>
</evidence>
<dbReference type="InterPro" id="IPR009057">
    <property type="entry name" value="Homeodomain-like_sf"/>
</dbReference>
<dbReference type="InterPro" id="IPR018060">
    <property type="entry name" value="HTH_AraC"/>
</dbReference>
<protein>
    <recommendedName>
        <fullName evidence="4">HTH araC/xylS-type domain-containing protein</fullName>
    </recommendedName>
</protein>
<evidence type="ECO:0000256" key="3">
    <source>
        <dbReference type="ARBA" id="ARBA00023163"/>
    </source>
</evidence>
<reference evidence="5 6" key="1">
    <citation type="submission" date="2016-02" db="EMBL/GenBank/DDBJ databases">
        <title>Draft genome sequence of Polaribacter atrinae KACC17473.</title>
        <authorList>
            <person name="Shin S.-K."/>
            <person name="Yi H."/>
        </authorList>
    </citation>
    <scope>NUCLEOTIDE SEQUENCE [LARGE SCALE GENOMIC DNA]</scope>
    <source>
        <strain evidence="5 6">KACC 17473</strain>
    </source>
</reference>
<name>A0A176T1Z4_9FLAO</name>
<keyword evidence="6" id="KW-1185">Reference proteome</keyword>
<proteinExistence type="predicted"/>